<dbReference type="SUPFAM" id="SSF52266">
    <property type="entry name" value="SGNH hydrolase"/>
    <property type="match status" value="1"/>
</dbReference>
<dbReference type="EMBL" id="JAGQHS010000014">
    <property type="protein sequence ID" value="MCA9755005.1"/>
    <property type="molecule type" value="Genomic_DNA"/>
</dbReference>
<name>A0A956N959_UNCEI</name>
<organism evidence="2 3">
    <name type="scientific">Eiseniibacteriota bacterium</name>
    <dbReference type="NCBI Taxonomy" id="2212470"/>
    <lineage>
        <taxon>Bacteria</taxon>
        <taxon>Candidatus Eiseniibacteriota</taxon>
    </lineage>
</organism>
<evidence type="ECO:0000313" key="2">
    <source>
        <dbReference type="EMBL" id="MCA9755005.1"/>
    </source>
</evidence>
<evidence type="ECO:0000313" key="3">
    <source>
        <dbReference type="Proteomes" id="UP000739538"/>
    </source>
</evidence>
<reference evidence="2" key="2">
    <citation type="journal article" date="2021" name="Microbiome">
        <title>Successional dynamics and alternative stable states in a saline activated sludge microbial community over 9 years.</title>
        <authorList>
            <person name="Wang Y."/>
            <person name="Ye J."/>
            <person name="Ju F."/>
            <person name="Liu L."/>
            <person name="Boyd J.A."/>
            <person name="Deng Y."/>
            <person name="Parks D.H."/>
            <person name="Jiang X."/>
            <person name="Yin X."/>
            <person name="Woodcroft B.J."/>
            <person name="Tyson G.W."/>
            <person name="Hugenholtz P."/>
            <person name="Polz M.F."/>
            <person name="Zhang T."/>
        </authorList>
    </citation>
    <scope>NUCLEOTIDE SEQUENCE</scope>
    <source>
        <strain evidence="2">HKST-UBA02</strain>
    </source>
</reference>
<dbReference type="Pfam" id="PF13472">
    <property type="entry name" value="Lipase_GDSL_2"/>
    <property type="match status" value="1"/>
</dbReference>
<accession>A0A956N959</accession>
<dbReference type="CDD" id="cd00229">
    <property type="entry name" value="SGNH_hydrolase"/>
    <property type="match status" value="1"/>
</dbReference>
<dbReference type="AlphaFoldDB" id="A0A956N959"/>
<reference evidence="2" key="1">
    <citation type="submission" date="2020-04" db="EMBL/GenBank/DDBJ databases">
        <authorList>
            <person name="Zhang T."/>
        </authorList>
    </citation>
    <scope>NUCLEOTIDE SEQUENCE</scope>
    <source>
        <strain evidence="2">HKST-UBA02</strain>
    </source>
</reference>
<proteinExistence type="predicted"/>
<dbReference type="InterPro" id="IPR013830">
    <property type="entry name" value="SGNH_hydro"/>
</dbReference>
<feature type="domain" description="SGNH hydrolase-type esterase" evidence="1">
    <location>
        <begin position="62"/>
        <end position="284"/>
    </location>
</feature>
<dbReference type="Proteomes" id="UP000739538">
    <property type="component" value="Unassembled WGS sequence"/>
</dbReference>
<sequence>MLGFAAALDSTLWEQPFYAYRPSQSIERTVLGREFEFRTDEFGFRNDPIEHPKPDSVYRIVCVGGSTTVSGWTNESTYPARLEAALRDTLGTGRIEVVNCGISGYTAKAERRRIDDYLSYDPDLLLEYNGVNDIWEALELRERRLGRWKSILARSLFLRTRFSEWFLPDEDQMERAIDRQTIRALGSLADVAEKEGVDVAFATFARPRIESAGRAEWEFLWYDLHHGWPGQLLVPETYVRWIDIYNRRLRALCARRELLCIDVAARFPGRVEAFRDICHLKDEGIEEKVDALLTPEFLEFVEAELEEGDPAAEAEND</sequence>
<comment type="caution">
    <text evidence="2">The sequence shown here is derived from an EMBL/GenBank/DDBJ whole genome shotgun (WGS) entry which is preliminary data.</text>
</comment>
<keyword evidence="2" id="KW-0378">Hydrolase</keyword>
<dbReference type="InterPro" id="IPR036514">
    <property type="entry name" value="SGNH_hydro_sf"/>
</dbReference>
<gene>
    <name evidence="2" type="ORF">KDA27_04315</name>
</gene>
<dbReference type="Gene3D" id="3.40.50.1110">
    <property type="entry name" value="SGNH hydrolase"/>
    <property type="match status" value="1"/>
</dbReference>
<dbReference type="GO" id="GO:0016787">
    <property type="term" value="F:hydrolase activity"/>
    <property type="evidence" value="ECO:0007669"/>
    <property type="project" value="UniProtKB-KW"/>
</dbReference>
<evidence type="ECO:0000259" key="1">
    <source>
        <dbReference type="Pfam" id="PF13472"/>
    </source>
</evidence>
<protein>
    <submittedName>
        <fullName evidence="2">SGNH/GDSL hydrolase family protein</fullName>
    </submittedName>
</protein>